<dbReference type="Pfam" id="PF18668">
    <property type="entry name" value="Tail_spike_N"/>
    <property type="match status" value="1"/>
</dbReference>
<dbReference type="Gene3D" id="2.10.10.80">
    <property type="match status" value="1"/>
</dbReference>
<dbReference type="InterPro" id="IPR040775">
    <property type="entry name" value="Tail_spike_N"/>
</dbReference>
<sequence length="599" mass="65079">MNELFSQGGKGSTGILTNKQAVARHFGVKQNEVIYFAVGADLGGYKVIYDKENQQAYTLPVGIAPGTTAVSMSSTGNLVHSSGAVDLSDLAVKRREFITLQGDFVSGATLTRKHEVITYSNSRYRWTGTLPKVVAPDSLPDSSEWLNVDANPALSELAKAVGASMIGYKPTGTTTTTGTVKTKLDSFIDFANDYCGGPITGQPDLSDQLQQAIIDAFNSGVGDIKIVGDFYISKMILWYPGVRLLGGRYDTTLIRAATTFPVGDTMFRSYRPPLWNAGCHGLSMENLYLVGRSTKNLHAIDINDASYFNLEGVRLDLFNKGISFNRWIDETRVESGGIITYPNAHTPAIGGQSYFGTVTRCYAGSCVTCVDFNGVVNRCTFTSNTWTSSDLAYNFSNPRGVYETNTFITCNIEGVKIVWEWFFSINSPYHNVWINTSIDNGNPDITCLAKDGGRQTFIGLAIFPYGNTDLVNWYGINPNGYRSTVIGTDNGELLPENQLKTQVREELHTLTGIANKQWAGQQITETIPANGYKSYNITVTGLKGNAAVIASLSQIYHGITVNAASNNTGTVQVIISNYTAADIAINSYLSVTGIAKSFL</sequence>
<keyword evidence="3" id="KW-1185">Reference proteome</keyword>
<feature type="domain" description="Tail spike TSP1/Gp66 N-terminal" evidence="1">
    <location>
        <begin position="92"/>
        <end position="143"/>
    </location>
</feature>
<proteinExistence type="predicted"/>
<accession>S4TTP7</accession>
<evidence type="ECO:0000313" key="3">
    <source>
        <dbReference type="Proteomes" id="UP000014990"/>
    </source>
</evidence>
<name>S4TTP7_9CAUD</name>
<evidence type="ECO:0000313" key="2">
    <source>
        <dbReference type="EMBL" id="AGF88192.1"/>
    </source>
</evidence>
<dbReference type="Proteomes" id="UP000014990">
    <property type="component" value="Segment"/>
</dbReference>
<dbReference type="KEGG" id="vg:16275525"/>
<dbReference type="GeneID" id="16275525"/>
<dbReference type="EMBL" id="KC139517">
    <property type="protein sequence ID" value="AGF88192.1"/>
    <property type="molecule type" value="Genomic_DNA"/>
</dbReference>
<protein>
    <submittedName>
        <fullName evidence="2">Tailspike protein</fullName>
    </submittedName>
</protein>
<dbReference type="OrthoDB" id="607at10239"/>
<organism evidence="2 3">
    <name type="scientific">Salmonella phage FSL SP-058</name>
    <dbReference type="NCBI Taxonomy" id="1173761"/>
    <lineage>
        <taxon>Viruses</taxon>
        <taxon>Duplodnaviria</taxon>
        <taxon>Heunggongvirae</taxon>
        <taxon>Uroviricota</taxon>
        <taxon>Caudoviricetes</taxon>
        <taxon>Schitoviridae</taxon>
        <taxon>Humphriesvirinae</taxon>
        <taxon>Ithacavirus</taxon>
        <taxon>Ithacavirus SP058</taxon>
    </lineage>
</organism>
<dbReference type="RefSeq" id="YP_008239481.1">
    <property type="nucleotide sequence ID" value="NC_021772.1"/>
</dbReference>
<gene>
    <name evidence="2" type="ORF">SP058_00385</name>
</gene>
<dbReference type="Gene3D" id="3.30.2020.50">
    <property type="match status" value="1"/>
</dbReference>
<reference evidence="2 3" key="1">
    <citation type="journal article" date="2013" name="BMC Genomics">
        <title>Genomic characterization provides new insight into Salmonella phage diversity.</title>
        <authorList>
            <person name="Moreno Switt A.I."/>
            <person name="Orsi R.H."/>
            <person name="den Bakker H.C."/>
            <person name="Vongkamjan K."/>
            <person name="Altier C."/>
            <person name="Wiedmann M."/>
        </authorList>
    </citation>
    <scope>NUCLEOTIDE SEQUENCE [LARGE SCALE GENOMIC DNA]</scope>
</reference>
<evidence type="ECO:0000259" key="1">
    <source>
        <dbReference type="Pfam" id="PF18668"/>
    </source>
</evidence>